<name>A0ABW1V6J3_9BACL</name>
<dbReference type="EMBL" id="JBHSTE010000004">
    <property type="protein sequence ID" value="MFC6333355.1"/>
    <property type="molecule type" value="Genomic_DNA"/>
</dbReference>
<dbReference type="Pfam" id="PF18952">
    <property type="entry name" value="DUF5696"/>
    <property type="match status" value="1"/>
</dbReference>
<proteinExistence type="predicted"/>
<keyword evidence="1" id="KW-0472">Membrane</keyword>
<dbReference type="InterPro" id="IPR043751">
    <property type="entry name" value="DUF5696"/>
</dbReference>
<protein>
    <submittedName>
        <fullName evidence="2">DUF5696 domain-containing protein</fullName>
    </submittedName>
</protein>
<comment type="caution">
    <text evidence="2">The sequence shown here is derived from an EMBL/GenBank/DDBJ whole genome shotgun (WGS) entry which is preliminary data.</text>
</comment>
<evidence type="ECO:0000256" key="1">
    <source>
        <dbReference type="SAM" id="Phobius"/>
    </source>
</evidence>
<gene>
    <name evidence="2" type="ORF">ACFP56_12070</name>
</gene>
<accession>A0ABW1V6J3</accession>
<keyword evidence="3" id="KW-1185">Reference proteome</keyword>
<reference evidence="3" key="1">
    <citation type="journal article" date="2019" name="Int. J. Syst. Evol. Microbiol.">
        <title>The Global Catalogue of Microorganisms (GCM) 10K type strain sequencing project: providing services to taxonomists for standard genome sequencing and annotation.</title>
        <authorList>
            <consortium name="The Broad Institute Genomics Platform"/>
            <consortium name="The Broad Institute Genome Sequencing Center for Infectious Disease"/>
            <person name="Wu L."/>
            <person name="Ma J."/>
        </authorList>
    </citation>
    <scope>NUCLEOTIDE SEQUENCE [LARGE SCALE GENOMIC DNA]</scope>
    <source>
        <strain evidence="3">PCU 280</strain>
    </source>
</reference>
<dbReference type="Proteomes" id="UP001596233">
    <property type="component" value="Unassembled WGS sequence"/>
</dbReference>
<keyword evidence="1" id="KW-1133">Transmembrane helix</keyword>
<feature type="transmembrane region" description="Helical" evidence="1">
    <location>
        <begin position="7"/>
        <end position="26"/>
    </location>
</feature>
<keyword evidence="1" id="KW-0812">Transmembrane</keyword>
<sequence length="855" mass="95442">MKKKKLYTVLGALLVIGVVIGTLFLVNKGAPASDLTAFKQLPQIAEGVPFTSAAAKSHAAVDGMKLVADNGKLALFINETTTEIALVKLDTNDVWYSSPPDLEDDAIASPYEKNVLASTLIIQYRDRQGNLFVDNNYEKSVANEQFTIESIPDGARVVYTLGDVSKGIDALPKYMSKERFEQKIISNLSEASANYVKARYMASKTNPEVMERLDAQVEKQLVLNKMIKAFEEAGYTEEDLAFDEAEHGGGASAGGDKPTFTIALEYTLHNDQLVVNVPASTIEETSTYLIRTIDVLPFFGASGVEDEGYMFVPDGSGSLIYLNNGKIKEEQYVQRVYGDDPNNTRLARGMVSESARMPVFGMKRNDAAWLAEITSSEASSSITGSVSGMRNSYNNVYASFRLRGEDWLEMYTGSVYQDIQILNEERYNGNLEIRYTPLSKEQASYSGMAQVYRTHLVESGVLQPIQASSSIPFYLDMLGSYDTRDSFLGVPYRDIQSLTTYHEAAAIVDELANRGVQNINMRYLGWFNKGITHRTPSKIKLDSVVGSKKELQQLSQKLKNLGGNLYPDVAFQYMYAHDQAFTPSSDAARFVTREVAELYPYNRALSRMSSDLGSYYLLSPSKLNYFVDQFLKKYSTYNMTGLSLRDLGNVVGSDYRTSRVIHRDPAKQITQQVLEGINQNYETIVVGGHAYAWAYADHIVDAPTSSSGFSLTDESVPFYQMVLHGFIPYSGSAINLSDEQDVNKHLLKSLELGASPHFVWSYDDSAQLKFTRYDQYFSTQYQIWLDDAVKMYNEVNDVLSKVSGAAMVERVVHHPELIEMKYDNGQSIIVNYSDKEAVVRGQVIAPQHYFIGGVR</sequence>
<evidence type="ECO:0000313" key="2">
    <source>
        <dbReference type="EMBL" id="MFC6333355.1"/>
    </source>
</evidence>
<evidence type="ECO:0000313" key="3">
    <source>
        <dbReference type="Proteomes" id="UP001596233"/>
    </source>
</evidence>
<dbReference type="RefSeq" id="WP_379234757.1">
    <property type="nucleotide sequence ID" value="NZ_JBHSTE010000004.1"/>
</dbReference>
<organism evidence="2 3">
    <name type="scientific">Paenibacillus septentrionalis</name>
    <dbReference type="NCBI Taxonomy" id="429342"/>
    <lineage>
        <taxon>Bacteria</taxon>
        <taxon>Bacillati</taxon>
        <taxon>Bacillota</taxon>
        <taxon>Bacilli</taxon>
        <taxon>Bacillales</taxon>
        <taxon>Paenibacillaceae</taxon>
        <taxon>Paenibacillus</taxon>
    </lineage>
</organism>